<dbReference type="PROSITE" id="PS50843">
    <property type="entry name" value="EXPANSIN_CBD"/>
    <property type="match status" value="1"/>
</dbReference>
<keyword evidence="7" id="KW-1185">Reference proteome</keyword>
<dbReference type="PANTHER" id="PTHR31836">
    <property type="match status" value="1"/>
</dbReference>
<feature type="chain" id="PRO_5040407732" evidence="2">
    <location>
        <begin position="24"/>
        <end position="510"/>
    </location>
</feature>
<gene>
    <name evidence="6" type="ORF">M406DRAFT_93109</name>
</gene>
<dbReference type="PROSITE" id="PS00562">
    <property type="entry name" value="CBM1_1"/>
    <property type="match status" value="1"/>
</dbReference>
<dbReference type="AlphaFoldDB" id="A0A9P5CM61"/>
<dbReference type="Gene3D" id="2.40.40.10">
    <property type="entry name" value="RlpA-like domain"/>
    <property type="match status" value="1"/>
</dbReference>
<evidence type="ECO:0000256" key="2">
    <source>
        <dbReference type="SAM" id="SignalP"/>
    </source>
</evidence>
<dbReference type="EMBL" id="MU032350">
    <property type="protein sequence ID" value="KAF3762756.1"/>
    <property type="molecule type" value="Genomic_DNA"/>
</dbReference>
<reference evidence="6" key="1">
    <citation type="journal article" date="2020" name="Phytopathology">
        <title>Genome sequence of the chestnut blight fungus Cryphonectria parasitica EP155: A fundamental resource for an archetypical invasive plant pathogen.</title>
        <authorList>
            <person name="Crouch J.A."/>
            <person name="Dawe A."/>
            <person name="Aerts A."/>
            <person name="Barry K."/>
            <person name="Churchill A.C.L."/>
            <person name="Grimwood J."/>
            <person name="Hillman B."/>
            <person name="Milgroom M.G."/>
            <person name="Pangilinan J."/>
            <person name="Smith M."/>
            <person name="Salamov A."/>
            <person name="Schmutz J."/>
            <person name="Yadav J."/>
            <person name="Grigoriev I.V."/>
            <person name="Nuss D."/>
        </authorList>
    </citation>
    <scope>NUCLEOTIDE SEQUENCE</scope>
    <source>
        <strain evidence="6">EP155</strain>
    </source>
</reference>
<dbReference type="InterPro" id="IPR007117">
    <property type="entry name" value="Expansin_CBD"/>
</dbReference>
<dbReference type="GeneID" id="63843370"/>
<dbReference type="InterPro" id="IPR035971">
    <property type="entry name" value="CBD_sf"/>
</dbReference>
<dbReference type="GO" id="GO:0005975">
    <property type="term" value="P:carbohydrate metabolic process"/>
    <property type="evidence" value="ECO:0007669"/>
    <property type="project" value="InterPro"/>
</dbReference>
<dbReference type="InterPro" id="IPR000254">
    <property type="entry name" value="CBD"/>
</dbReference>
<dbReference type="InterPro" id="IPR036749">
    <property type="entry name" value="Expansin_CBD_sf"/>
</dbReference>
<feature type="domain" description="Expansin-like EG45" evidence="3">
    <location>
        <begin position="208"/>
        <end position="393"/>
    </location>
</feature>
<evidence type="ECO:0000313" key="6">
    <source>
        <dbReference type="EMBL" id="KAF3762756.1"/>
    </source>
</evidence>
<comment type="caution">
    <text evidence="6">The sequence shown here is derived from an EMBL/GenBank/DDBJ whole genome shotgun (WGS) entry which is preliminary data.</text>
</comment>
<evidence type="ECO:0000259" key="5">
    <source>
        <dbReference type="PROSITE" id="PS51164"/>
    </source>
</evidence>
<feature type="domain" description="CBM1" evidence="5">
    <location>
        <begin position="26"/>
        <end position="62"/>
    </location>
</feature>
<dbReference type="SUPFAM" id="SSF49590">
    <property type="entry name" value="PHL pollen allergen"/>
    <property type="match status" value="1"/>
</dbReference>
<name>A0A9P5CM61_CRYP1</name>
<dbReference type="Pfam" id="PF00734">
    <property type="entry name" value="CBM_1"/>
    <property type="match status" value="1"/>
</dbReference>
<dbReference type="OrthoDB" id="5823761at2759"/>
<feature type="domain" description="Expansin-like CBD" evidence="4">
    <location>
        <begin position="405"/>
        <end position="485"/>
    </location>
</feature>
<dbReference type="PROSITE" id="PS50842">
    <property type="entry name" value="EXPANSIN_EG45"/>
    <property type="match status" value="1"/>
</dbReference>
<dbReference type="RefSeq" id="XP_040773735.1">
    <property type="nucleotide sequence ID" value="XM_040926241.1"/>
</dbReference>
<dbReference type="Proteomes" id="UP000803844">
    <property type="component" value="Unassembled WGS sequence"/>
</dbReference>
<dbReference type="SUPFAM" id="SSF57180">
    <property type="entry name" value="Cellulose-binding domain"/>
    <property type="match status" value="1"/>
</dbReference>
<evidence type="ECO:0000259" key="4">
    <source>
        <dbReference type="PROSITE" id="PS50843"/>
    </source>
</evidence>
<dbReference type="PANTHER" id="PTHR31836:SF28">
    <property type="entry name" value="SRCR DOMAIN-CONTAINING PROTEIN-RELATED"/>
    <property type="match status" value="1"/>
</dbReference>
<dbReference type="InterPro" id="IPR036908">
    <property type="entry name" value="RlpA-like_sf"/>
</dbReference>
<evidence type="ECO:0000256" key="1">
    <source>
        <dbReference type="ARBA" id="ARBA00022729"/>
    </source>
</evidence>
<dbReference type="InterPro" id="IPR007112">
    <property type="entry name" value="Expansin/allergen_DPBB_dom"/>
</dbReference>
<organism evidence="6 7">
    <name type="scientific">Cryphonectria parasitica (strain ATCC 38755 / EP155)</name>
    <dbReference type="NCBI Taxonomy" id="660469"/>
    <lineage>
        <taxon>Eukaryota</taxon>
        <taxon>Fungi</taxon>
        <taxon>Dikarya</taxon>
        <taxon>Ascomycota</taxon>
        <taxon>Pezizomycotina</taxon>
        <taxon>Sordariomycetes</taxon>
        <taxon>Sordariomycetidae</taxon>
        <taxon>Diaporthales</taxon>
        <taxon>Cryphonectriaceae</taxon>
        <taxon>Cryphonectria-Endothia species complex</taxon>
        <taxon>Cryphonectria</taxon>
    </lineage>
</organism>
<dbReference type="GO" id="GO:0005576">
    <property type="term" value="C:extracellular region"/>
    <property type="evidence" value="ECO:0007669"/>
    <property type="project" value="InterPro"/>
</dbReference>
<keyword evidence="1 2" id="KW-0732">Signal</keyword>
<dbReference type="SMART" id="SM00236">
    <property type="entry name" value="fCBD"/>
    <property type="match status" value="1"/>
</dbReference>
<dbReference type="GO" id="GO:0030248">
    <property type="term" value="F:cellulose binding"/>
    <property type="evidence" value="ECO:0007669"/>
    <property type="project" value="InterPro"/>
</dbReference>
<protein>
    <submittedName>
        <fullName evidence="6">Expansin-related</fullName>
    </submittedName>
</protein>
<accession>A0A9P5CM61</accession>
<sequence length="510" mass="54700">MGFSPRLFFVLQGLASLVQVSLQQDDCAASYAQCGGEGWTGATCCETGYTCFVTNAYYSQCIPSSDASPLQSPRSRQLGSRILTDIFQTMTSSVTAATTATSVSSYTGPEDYTTTDATATIASHAQSAYPSANSSSCGDWTLVDNVCCPLYCSNQNESSSCDDTCTGECITPPSADCMSGTMWGETFHVNDTEEWHYSRSTHFGETEGGACGFGLYGLCTNTNTSEAWVAETLGDTCDAFCLAYPSLCQDPTTSNLTMRGNFAAPNGDYYTQFWPNLPGDLDNYLSCGECFELIRTKDDGTDYAVGEDGYTDPIILEIVDSCPCDANPKWCCGSGADHCGEVSDFTYGCPIPEGSHHMDLSDVAMGRLQGNGSLTEGVIPIRYQRIPCPKPGNVYVWLQVGAGPYYFAMSAVNANGPGSIISFEVLGSGDTEWLALEHNPDYTSSRPQERYGSWVMPQGAGPVNVPIAIRLTSPTGEQIVNMEAVTSFTAPADADANYYYIDMGVQFSVD</sequence>
<evidence type="ECO:0000259" key="3">
    <source>
        <dbReference type="PROSITE" id="PS50842"/>
    </source>
</evidence>
<dbReference type="InterPro" id="IPR051477">
    <property type="entry name" value="Expansin_CellWall"/>
</dbReference>
<proteinExistence type="predicted"/>
<evidence type="ECO:0000313" key="7">
    <source>
        <dbReference type="Proteomes" id="UP000803844"/>
    </source>
</evidence>
<dbReference type="PROSITE" id="PS51164">
    <property type="entry name" value="CBM1_2"/>
    <property type="match status" value="1"/>
</dbReference>
<dbReference type="SUPFAM" id="SSF50685">
    <property type="entry name" value="Barwin-like endoglucanases"/>
    <property type="match status" value="1"/>
</dbReference>
<feature type="signal peptide" evidence="2">
    <location>
        <begin position="1"/>
        <end position="23"/>
    </location>
</feature>